<comment type="catalytic activity">
    <reaction evidence="2">
        <text>4-amino-2-methyl-5-(phosphooxymethyl)pyrimidine + ATP = 4-amino-2-methyl-5-(diphosphooxymethyl)pyrimidine + ADP</text>
        <dbReference type="Rhea" id="RHEA:19893"/>
        <dbReference type="ChEBI" id="CHEBI:30616"/>
        <dbReference type="ChEBI" id="CHEBI:57841"/>
        <dbReference type="ChEBI" id="CHEBI:58354"/>
        <dbReference type="ChEBI" id="CHEBI:456216"/>
        <dbReference type="EC" id="2.7.4.7"/>
    </reaction>
</comment>
<evidence type="ECO:0000256" key="1">
    <source>
        <dbReference type="ARBA" id="ARBA00000151"/>
    </source>
</evidence>
<evidence type="ECO:0000256" key="15">
    <source>
        <dbReference type="ARBA" id="ARBA00043176"/>
    </source>
</evidence>
<dbReference type="GO" id="GO:0009228">
    <property type="term" value="P:thiamine biosynthetic process"/>
    <property type="evidence" value="ECO:0007669"/>
    <property type="project" value="UniProtKB-KW"/>
</dbReference>
<evidence type="ECO:0000256" key="3">
    <source>
        <dbReference type="ARBA" id="ARBA00004769"/>
    </source>
</evidence>
<dbReference type="InterPro" id="IPR029056">
    <property type="entry name" value="Ribokinase-like"/>
</dbReference>
<evidence type="ECO:0000256" key="11">
    <source>
        <dbReference type="ARBA" id="ARBA00022840"/>
    </source>
</evidence>
<evidence type="ECO:0000256" key="2">
    <source>
        <dbReference type="ARBA" id="ARBA00000565"/>
    </source>
</evidence>
<keyword evidence="11" id="KW-0067">ATP-binding</keyword>
<organism evidence="17 18">
    <name type="scientific">Croceifilum oryzae</name>
    <dbReference type="NCBI Taxonomy" id="1553429"/>
    <lineage>
        <taxon>Bacteria</taxon>
        <taxon>Bacillati</taxon>
        <taxon>Bacillota</taxon>
        <taxon>Bacilli</taxon>
        <taxon>Bacillales</taxon>
        <taxon>Thermoactinomycetaceae</taxon>
        <taxon>Croceifilum</taxon>
    </lineage>
</organism>
<protein>
    <recommendedName>
        <fullName evidence="7">Hydroxymethylpyrimidine/phosphomethylpyrimidine kinase</fullName>
        <ecNumber evidence="5">2.7.1.49</ecNumber>
        <ecNumber evidence="6">2.7.4.7</ecNumber>
    </recommendedName>
    <alternativeName>
        <fullName evidence="14">Hydroxymethylpyrimidine kinase</fullName>
    </alternativeName>
    <alternativeName>
        <fullName evidence="15">Hydroxymethylpyrimidine phosphate kinase</fullName>
    </alternativeName>
</protein>
<dbReference type="NCBIfam" id="TIGR00097">
    <property type="entry name" value="HMP-P_kinase"/>
    <property type="match status" value="1"/>
</dbReference>
<dbReference type="PANTHER" id="PTHR20858:SF17">
    <property type="entry name" value="HYDROXYMETHYLPYRIMIDINE_PHOSPHOMETHYLPYRIMIDINE KINASE THI20-RELATED"/>
    <property type="match status" value="1"/>
</dbReference>
<comment type="caution">
    <text evidence="17">The sequence shown here is derived from an EMBL/GenBank/DDBJ whole genome shotgun (WGS) entry which is preliminary data.</text>
</comment>
<evidence type="ECO:0000256" key="4">
    <source>
        <dbReference type="ARBA" id="ARBA00009879"/>
    </source>
</evidence>
<dbReference type="GO" id="GO:0008902">
    <property type="term" value="F:hydroxymethylpyrimidine kinase activity"/>
    <property type="evidence" value="ECO:0007669"/>
    <property type="project" value="UniProtKB-EC"/>
</dbReference>
<evidence type="ECO:0000256" key="12">
    <source>
        <dbReference type="ARBA" id="ARBA00022977"/>
    </source>
</evidence>
<evidence type="ECO:0000256" key="13">
    <source>
        <dbReference type="ARBA" id="ARBA00037917"/>
    </source>
</evidence>
<keyword evidence="10 17" id="KW-0418">Kinase</keyword>
<keyword evidence="9" id="KW-0547">Nucleotide-binding</keyword>
<dbReference type="GO" id="GO:0005829">
    <property type="term" value="C:cytosol"/>
    <property type="evidence" value="ECO:0007669"/>
    <property type="project" value="TreeGrafter"/>
</dbReference>
<sequence>MERKHVLTIAGSDSGGGAGIQADLKVFSALGTYGMSVITAVTAQNTLGVTAIQEIDAQIVKSQLDAVFSDIRVDAVKIGMVSNQEIMDVIAESIQRYQPPHVVMDPVMIAKSGDPLLQEDSIATLRSVLLPMATLITPNLPEAEVLLGCNITSTTEMRQAVKELAGKMNTQVLLKGGHLDGDAVDILSTGKEFSSPRIETPHTHGTGCSLSSAIAAYLALGEPIDEAIAKAKEYVFQAICHAFPIGNGHSPIHHFYQWDQGGRKVWDS</sequence>
<evidence type="ECO:0000256" key="6">
    <source>
        <dbReference type="ARBA" id="ARBA00012963"/>
    </source>
</evidence>
<dbReference type="RefSeq" id="WP_307250838.1">
    <property type="nucleotide sequence ID" value="NZ_JAUSUV010000002.1"/>
</dbReference>
<evidence type="ECO:0000259" key="16">
    <source>
        <dbReference type="Pfam" id="PF08543"/>
    </source>
</evidence>
<evidence type="ECO:0000256" key="14">
    <source>
        <dbReference type="ARBA" id="ARBA00042102"/>
    </source>
</evidence>
<dbReference type="Pfam" id="PF08543">
    <property type="entry name" value="Phos_pyr_kin"/>
    <property type="match status" value="1"/>
</dbReference>
<evidence type="ECO:0000256" key="7">
    <source>
        <dbReference type="ARBA" id="ARBA00019161"/>
    </source>
</evidence>
<keyword evidence="18" id="KW-1185">Reference proteome</keyword>
<keyword evidence="12" id="KW-0784">Thiamine biosynthesis</keyword>
<evidence type="ECO:0000256" key="9">
    <source>
        <dbReference type="ARBA" id="ARBA00022741"/>
    </source>
</evidence>
<dbReference type="SUPFAM" id="SSF53613">
    <property type="entry name" value="Ribokinase-like"/>
    <property type="match status" value="1"/>
</dbReference>
<dbReference type="EC" id="2.7.4.7" evidence="6"/>
<evidence type="ECO:0000256" key="10">
    <source>
        <dbReference type="ARBA" id="ARBA00022777"/>
    </source>
</evidence>
<dbReference type="AlphaFoldDB" id="A0AAJ1TKL5"/>
<dbReference type="Gene3D" id="3.40.1190.20">
    <property type="match status" value="1"/>
</dbReference>
<comment type="pathway">
    <text evidence="13">Cofactor biosynthesis; thiamine diphosphate biosynthesis; 4-amino-2-methyl-5-diphosphomethylpyrimidine from 5-amino-1-(5-phospho-D-ribosyl)imidazole: step 2/3.</text>
</comment>
<dbReference type="EC" id="2.7.1.49" evidence="5"/>
<dbReference type="InterPro" id="IPR013749">
    <property type="entry name" value="PM/HMP-P_kinase-1"/>
</dbReference>
<dbReference type="InterPro" id="IPR004399">
    <property type="entry name" value="HMP/HMP-P_kinase_dom"/>
</dbReference>
<dbReference type="EMBL" id="JAUSUV010000002">
    <property type="protein sequence ID" value="MDQ0416416.1"/>
    <property type="molecule type" value="Genomic_DNA"/>
</dbReference>
<evidence type="ECO:0000313" key="18">
    <source>
        <dbReference type="Proteomes" id="UP001238450"/>
    </source>
</evidence>
<evidence type="ECO:0000256" key="8">
    <source>
        <dbReference type="ARBA" id="ARBA00022679"/>
    </source>
</evidence>
<name>A0AAJ1TKL5_9BACL</name>
<keyword evidence="8 17" id="KW-0808">Transferase</keyword>
<dbReference type="GO" id="GO:0005524">
    <property type="term" value="F:ATP binding"/>
    <property type="evidence" value="ECO:0007669"/>
    <property type="project" value="UniProtKB-KW"/>
</dbReference>
<dbReference type="Proteomes" id="UP001238450">
    <property type="component" value="Unassembled WGS sequence"/>
</dbReference>
<dbReference type="PANTHER" id="PTHR20858">
    <property type="entry name" value="PHOSPHOMETHYLPYRIMIDINE KINASE"/>
    <property type="match status" value="1"/>
</dbReference>
<feature type="domain" description="Pyridoxamine kinase/Phosphomethylpyrimidine kinase" evidence="16">
    <location>
        <begin position="13"/>
        <end position="253"/>
    </location>
</feature>
<comment type="pathway">
    <text evidence="3">Cofactor biosynthesis; thiamine diphosphate biosynthesis; 4-amino-2-methyl-5-diphosphomethylpyrimidine from 5-amino-1-(5-phospho-D-ribosyl)imidazole: step 3/3.</text>
</comment>
<reference evidence="17 18" key="1">
    <citation type="submission" date="2023-07" db="EMBL/GenBank/DDBJ databases">
        <title>Genomic Encyclopedia of Type Strains, Phase IV (KMG-IV): sequencing the most valuable type-strain genomes for metagenomic binning, comparative biology and taxonomic classification.</title>
        <authorList>
            <person name="Goeker M."/>
        </authorList>
    </citation>
    <scope>NUCLEOTIDE SEQUENCE [LARGE SCALE GENOMIC DNA]</scope>
    <source>
        <strain evidence="17 18">DSM 46876</strain>
    </source>
</reference>
<dbReference type="GO" id="GO:0008972">
    <property type="term" value="F:phosphomethylpyrimidine kinase activity"/>
    <property type="evidence" value="ECO:0007669"/>
    <property type="project" value="UniProtKB-EC"/>
</dbReference>
<evidence type="ECO:0000313" key="17">
    <source>
        <dbReference type="EMBL" id="MDQ0416416.1"/>
    </source>
</evidence>
<accession>A0AAJ1TKL5</accession>
<dbReference type="FunFam" id="3.40.1190.20:FF:000003">
    <property type="entry name" value="Phosphomethylpyrimidine kinase ThiD"/>
    <property type="match status" value="1"/>
</dbReference>
<gene>
    <name evidence="17" type="ORF">J2Z48_000580</name>
</gene>
<comment type="similarity">
    <text evidence="4">Belongs to the ThiD family.</text>
</comment>
<comment type="catalytic activity">
    <reaction evidence="1">
        <text>4-amino-5-hydroxymethyl-2-methylpyrimidine + ATP = 4-amino-2-methyl-5-(phosphooxymethyl)pyrimidine + ADP + H(+)</text>
        <dbReference type="Rhea" id="RHEA:23096"/>
        <dbReference type="ChEBI" id="CHEBI:15378"/>
        <dbReference type="ChEBI" id="CHEBI:16892"/>
        <dbReference type="ChEBI" id="CHEBI:30616"/>
        <dbReference type="ChEBI" id="CHEBI:58354"/>
        <dbReference type="ChEBI" id="CHEBI:456216"/>
        <dbReference type="EC" id="2.7.1.49"/>
    </reaction>
</comment>
<proteinExistence type="inferred from homology"/>
<evidence type="ECO:0000256" key="5">
    <source>
        <dbReference type="ARBA" id="ARBA00012135"/>
    </source>
</evidence>
<dbReference type="CDD" id="cd01169">
    <property type="entry name" value="HMPP_kinase"/>
    <property type="match status" value="1"/>
</dbReference>